<evidence type="ECO:0000313" key="2">
    <source>
        <dbReference type="EMBL" id="GHA03665.1"/>
    </source>
</evidence>
<evidence type="ECO:0000313" key="3">
    <source>
        <dbReference type="Proteomes" id="UP000623010"/>
    </source>
</evidence>
<gene>
    <name evidence="2" type="ORF">GCM10010389_48820</name>
</gene>
<reference evidence="2" key="1">
    <citation type="journal article" date="2014" name="Int. J. Syst. Evol. Microbiol.">
        <title>Complete genome sequence of Corynebacterium casei LMG S-19264T (=DSM 44701T), isolated from a smear-ripened cheese.</title>
        <authorList>
            <consortium name="US DOE Joint Genome Institute (JGI-PGF)"/>
            <person name="Walter F."/>
            <person name="Albersmeier A."/>
            <person name="Kalinowski J."/>
            <person name="Ruckert C."/>
        </authorList>
    </citation>
    <scope>NUCLEOTIDE SEQUENCE</scope>
    <source>
        <strain evidence="2">JCM 5016</strain>
    </source>
</reference>
<feature type="compositionally biased region" description="Basic and acidic residues" evidence="1">
    <location>
        <begin position="1"/>
        <end position="11"/>
    </location>
</feature>
<feature type="compositionally biased region" description="Basic and acidic residues" evidence="1">
    <location>
        <begin position="22"/>
        <end position="58"/>
    </location>
</feature>
<dbReference type="Proteomes" id="UP000623010">
    <property type="component" value="Unassembled WGS sequence"/>
</dbReference>
<feature type="region of interest" description="Disordered" evidence="1">
    <location>
        <begin position="1"/>
        <end position="99"/>
    </location>
</feature>
<protein>
    <submittedName>
        <fullName evidence="2">Uncharacterized protein</fullName>
    </submittedName>
</protein>
<evidence type="ECO:0000256" key="1">
    <source>
        <dbReference type="SAM" id="MobiDB-lite"/>
    </source>
</evidence>
<feature type="compositionally biased region" description="Pro residues" evidence="1">
    <location>
        <begin position="90"/>
        <end position="99"/>
    </location>
</feature>
<reference evidence="2" key="2">
    <citation type="submission" date="2020-09" db="EMBL/GenBank/DDBJ databases">
        <authorList>
            <person name="Sun Q."/>
            <person name="Ohkuma M."/>
        </authorList>
    </citation>
    <scope>NUCLEOTIDE SEQUENCE</scope>
    <source>
        <strain evidence="2">JCM 5016</strain>
    </source>
</reference>
<feature type="compositionally biased region" description="Acidic residues" evidence="1">
    <location>
        <begin position="70"/>
        <end position="82"/>
    </location>
</feature>
<organism evidence="2 3">
    <name type="scientific">Streptomyces echinoruber</name>
    <dbReference type="NCBI Taxonomy" id="68898"/>
    <lineage>
        <taxon>Bacteria</taxon>
        <taxon>Bacillati</taxon>
        <taxon>Actinomycetota</taxon>
        <taxon>Actinomycetes</taxon>
        <taxon>Kitasatosporales</taxon>
        <taxon>Streptomycetaceae</taxon>
        <taxon>Streptomyces</taxon>
    </lineage>
</organism>
<sequence>MPERPADRPEASRPPMRGGADVPEHAEPGRPSDTRERAHDDRAPEAVEDRPEVRRAVDDDTTSEAFTTEPEQDTGADADEGTEGPVFREPQPPPDGPAD</sequence>
<name>A0A918RPL2_9ACTN</name>
<dbReference type="EMBL" id="BMWH01000023">
    <property type="protein sequence ID" value="GHA03665.1"/>
    <property type="molecule type" value="Genomic_DNA"/>
</dbReference>
<comment type="caution">
    <text evidence="2">The sequence shown here is derived from an EMBL/GenBank/DDBJ whole genome shotgun (WGS) entry which is preliminary data.</text>
</comment>
<keyword evidence="3" id="KW-1185">Reference proteome</keyword>
<proteinExistence type="predicted"/>
<dbReference type="AlphaFoldDB" id="A0A918RPL2"/>
<accession>A0A918RPL2</accession>
<dbReference type="RefSeq" id="WP_190059625.1">
    <property type="nucleotide sequence ID" value="NZ_BMWH01000023.1"/>
</dbReference>